<comment type="caution">
    <text evidence="1">The sequence shown here is derived from an EMBL/GenBank/DDBJ whole genome shotgun (WGS) entry which is preliminary data.</text>
</comment>
<reference evidence="1" key="2">
    <citation type="submission" date="2023-04" db="EMBL/GenBank/DDBJ databases">
        <authorList>
            <person name="Bu L."/>
            <person name="Lu L."/>
            <person name="Laidemitt M.R."/>
            <person name="Zhang S.M."/>
            <person name="Mutuku M."/>
            <person name="Mkoji G."/>
            <person name="Steinauer M."/>
            <person name="Loker E.S."/>
        </authorList>
    </citation>
    <scope>NUCLEOTIDE SEQUENCE</scope>
    <source>
        <strain evidence="1">KasaAsao</strain>
        <tissue evidence="1">Whole Snail</tissue>
    </source>
</reference>
<evidence type="ECO:0000313" key="1">
    <source>
        <dbReference type="EMBL" id="KAK0057154.1"/>
    </source>
</evidence>
<proteinExistence type="predicted"/>
<dbReference type="Proteomes" id="UP001233172">
    <property type="component" value="Unassembled WGS sequence"/>
</dbReference>
<sequence>DLIMTSTVSQEEMKVRNVNKCQQNFIPTSPLTIQLDSSTRISRIQIEAVSN</sequence>
<dbReference type="EMBL" id="JASAOG010000057">
    <property type="protein sequence ID" value="KAK0057154.1"/>
    <property type="molecule type" value="Genomic_DNA"/>
</dbReference>
<evidence type="ECO:0000313" key="2">
    <source>
        <dbReference type="Proteomes" id="UP001233172"/>
    </source>
</evidence>
<gene>
    <name evidence="1" type="ORF">Bpfe_013518</name>
</gene>
<dbReference type="AlphaFoldDB" id="A0AAD8FBL4"/>
<protein>
    <submittedName>
        <fullName evidence="1">Uncharacterized protein</fullName>
    </submittedName>
</protein>
<keyword evidence="2" id="KW-1185">Reference proteome</keyword>
<name>A0AAD8FBL4_BIOPF</name>
<accession>A0AAD8FBL4</accession>
<reference evidence="1" key="1">
    <citation type="journal article" date="2023" name="PLoS Negl. Trop. Dis.">
        <title>A genome sequence for Biomphalaria pfeifferi, the major vector snail for the human-infecting parasite Schistosoma mansoni.</title>
        <authorList>
            <person name="Bu L."/>
            <person name="Lu L."/>
            <person name="Laidemitt M.R."/>
            <person name="Zhang S.M."/>
            <person name="Mutuku M."/>
            <person name="Mkoji G."/>
            <person name="Steinauer M."/>
            <person name="Loker E.S."/>
        </authorList>
    </citation>
    <scope>NUCLEOTIDE SEQUENCE</scope>
    <source>
        <strain evidence="1">KasaAsao</strain>
    </source>
</reference>
<organism evidence="1 2">
    <name type="scientific">Biomphalaria pfeifferi</name>
    <name type="common">Bloodfluke planorb</name>
    <name type="synonym">Freshwater snail</name>
    <dbReference type="NCBI Taxonomy" id="112525"/>
    <lineage>
        <taxon>Eukaryota</taxon>
        <taxon>Metazoa</taxon>
        <taxon>Spiralia</taxon>
        <taxon>Lophotrochozoa</taxon>
        <taxon>Mollusca</taxon>
        <taxon>Gastropoda</taxon>
        <taxon>Heterobranchia</taxon>
        <taxon>Euthyneura</taxon>
        <taxon>Panpulmonata</taxon>
        <taxon>Hygrophila</taxon>
        <taxon>Lymnaeoidea</taxon>
        <taxon>Planorbidae</taxon>
        <taxon>Biomphalaria</taxon>
    </lineage>
</organism>
<feature type="non-terminal residue" evidence="1">
    <location>
        <position position="51"/>
    </location>
</feature>
<feature type="non-terminal residue" evidence="1">
    <location>
        <position position="1"/>
    </location>
</feature>